<name>R9GRD4_9SPHI</name>
<keyword evidence="7" id="KW-1185">Reference proteome</keyword>
<keyword evidence="5" id="KW-0472">Membrane</keyword>
<keyword evidence="6" id="KW-0808">Transferase</keyword>
<dbReference type="Pfam" id="PF08660">
    <property type="entry name" value="Alg14"/>
    <property type="match status" value="1"/>
</dbReference>
<dbReference type="Proteomes" id="UP000014174">
    <property type="component" value="Unassembled WGS sequence"/>
</dbReference>
<keyword evidence="2" id="KW-0812">Transmembrane</keyword>
<dbReference type="AlphaFoldDB" id="R9GRD4"/>
<protein>
    <submittedName>
        <fullName evidence="6">Glycosyltransferase-like (PssD) protein</fullName>
    </submittedName>
</protein>
<reference evidence="6 7" key="1">
    <citation type="journal article" date="2013" name="Genome Announc.">
        <title>Draft Genome Sequence of Arcticibacter svalbardensis Strain MN12-7T, a Member of the Family Sphingobacteriaceae Isolated from an Arctic Soil Sample.</title>
        <authorList>
            <person name="Shivaji S."/>
            <person name="Ara S."/>
            <person name="Prasad S."/>
            <person name="Manasa B.P."/>
            <person name="Begum Z."/>
            <person name="Singh A."/>
            <person name="Kumar Pinnaka A."/>
        </authorList>
    </citation>
    <scope>NUCLEOTIDE SEQUENCE [LARGE SCALE GENOMIC DNA]</scope>
    <source>
        <strain evidence="6 7">MN12-7</strain>
    </source>
</reference>
<gene>
    <name evidence="6" type="ORF">ADIARSV_2489</name>
</gene>
<dbReference type="InterPro" id="IPR013969">
    <property type="entry name" value="Oligosacch_biosynth_Alg14"/>
</dbReference>
<dbReference type="PATRIC" id="fig|1150600.3.peg.2462"/>
<dbReference type="PANTHER" id="PTHR12154">
    <property type="entry name" value="GLYCOSYL TRANSFERASE-RELATED"/>
    <property type="match status" value="1"/>
</dbReference>
<dbReference type="EMBL" id="AQPN01000090">
    <property type="protein sequence ID" value="EOR94248.1"/>
    <property type="molecule type" value="Genomic_DNA"/>
</dbReference>
<dbReference type="Gene3D" id="3.40.50.2000">
    <property type="entry name" value="Glycogen Phosphorylase B"/>
    <property type="match status" value="1"/>
</dbReference>
<keyword evidence="4" id="KW-1133">Transmembrane helix</keyword>
<evidence type="ECO:0000313" key="6">
    <source>
        <dbReference type="EMBL" id="EOR94248.1"/>
    </source>
</evidence>
<dbReference type="STRING" id="1150600.ADIARSV_2489"/>
<dbReference type="GO" id="GO:0004577">
    <property type="term" value="F:N-acetylglucosaminyldiphosphodolichol N-acetylglucosaminyltransferase activity"/>
    <property type="evidence" value="ECO:0007669"/>
    <property type="project" value="TreeGrafter"/>
</dbReference>
<evidence type="ECO:0000313" key="7">
    <source>
        <dbReference type="Proteomes" id="UP000014174"/>
    </source>
</evidence>
<accession>R9GRD4</accession>
<organism evidence="6 7">
    <name type="scientific">Arcticibacter svalbardensis MN12-7</name>
    <dbReference type="NCBI Taxonomy" id="1150600"/>
    <lineage>
        <taxon>Bacteria</taxon>
        <taxon>Pseudomonadati</taxon>
        <taxon>Bacteroidota</taxon>
        <taxon>Sphingobacteriia</taxon>
        <taxon>Sphingobacteriales</taxon>
        <taxon>Sphingobacteriaceae</taxon>
        <taxon>Arcticibacter</taxon>
    </lineage>
</organism>
<dbReference type="PANTHER" id="PTHR12154:SF4">
    <property type="entry name" value="UDP-N-ACETYLGLUCOSAMINE TRANSFERASE SUBUNIT ALG14 HOMOLOG"/>
    <property type="match status" value="1"/>
</dbReference>
<keyword evidence="3" id="KW-0256">Endoplasmic reticulum</keyword>
<evidence type="ECO:0000256" key="3">
    <source>
        <dbReference type="ARBA" id="ARBA00022824"/>
    </source>
</evidence>
<evidence type="ECO:0000256" key="2">
    <source>
        <dbReference type="ARBA" id="ARBA00022692"/>
    </source>
</evidence>
<dbReference type="SUPFAM" id="SSF53756">
    <property type="entry name" value="UDP-Glycosyltransferase/glycogen phosphorylase"/>
    <property type="match status" value="1"/>
</dbReference>
<comment type="subcellular location">
    <subcellularLocation>
        <location evidence="1">Endoplasmic reticulum membrane</location>
        <topology evidence="1">Single-pass membrane protein</topology>
    </subcellularLocation>
</comment>
<evidence type="ECO:0000256" key="4">
    <source>
        <dbReference type="ARBA" id="ARBA00022989"/>
    </source>
</evidence>
<evidence type="ECO:0000256" key="1">
    <source>
        <dbReference type="ARBA" id="ARBA00004389"/>
    </source>
</evidence>
<proteinExistence type="predicted"/>
<dbReference type="eggNOG" id="COG0707">
    <property type="taxonomic scope" value="Bacteria"/>
</dbReference>
<evidence type="ECO:0000256" key="5">
    <source>
        <dbReference type="ARBA" id="ARBA00023136"/>
    </source>
</evidence>
<sequence length="127" mass="14106">MAFKKEELIFISTSPDFAVTVPGKKFYHIADGSSWNKFKLLRSFWNAYNIVMKEKPDVIVTTGAAPGLMGLFAGKILGAKTIWIDSIANVEKISLSGRIALWFADRVYTQWPDLASSKVTYAGNVLI</sequence>
<dbReference type="GO" id="GO:0006488">
    <property type="term" value="P:dolichol-linked oligosaccharide biosynthetic process"/>
    <property type="evidence" value="ECO:0007669"/>
    <property type="project" value="InterPro"/>
</dbReference>
<comment type="caution">
    <text evidence="6">The sequence shown here is derived from an EMBL/GenBank/DDBJ whole genome shotgun (WGS) entry which is preliminary data.</text>
</comment>